<feature type="region of interest" description="Disordered" evidence="2">
    <location>
        <begin position="46"/>
        <end position="77"/>
    </location>
</feature>
<keyword evidence="5" id="KW-1185">Reference proteome</keyword>
<dbReference type="InterPro" id="IPR053175">
    <property type="entry name" value="DHMBA_Reg_Transcription_Factor"/>
</dbReference>
<dbReference type="InterPro" id="IPR001138">
    <property type="entry name" value="Zn2Cys6_DnaBD"/>
</dbReference>
<proteinExistence type="predicted"/>
<dbReference type="PANTHER" id="PTHR38791:SF11">
    <property type="entry name" value="ZN(II)2CYS6 TRANSCRIPTION FACTOR (EUROFUNG)"/>
    <property type="match status" value="1"/>
</dbReference>
<dbReference type="InParanoid" id="A0A0C3CBL2"/>
<dbReference type="GO" id="GO:0000981">
    <property type="term" value="F:DNA-binding transcription factor activity, RNA polymerase II-specific"/>
    <property type="evidence" value="ECO:0007669"/>
    <property type="project" value="InterPro"/>
</dbReference>
<dbReference type="SMART" id="SM00066">
    <property type="entry name" value="GAL4"/>
    <property type="match status" value="1"/>
</dbReference>
<evidence type="ECO:0000313" key="5">
    <source>
        <dbReference type="Proteomes" id="UP000054321"/>
    </source>
</evidence>
<feature type="compositionally biased region" description="Basic residues" evidence="2">
    <location>
        <begin position="57"/>
        <end position="69"/>
    </location>
</feature>
<evidence type="ECO:0000256" key="1">
    <source>
        <dbReference type="ARBA" id="ARBA00023242"/>
    </source>
</evidence>
<dbReference type="STRING" id="913774.A0A0C3CBL2"/>
<dbReference type="HOGENOM" id="CLU_042813_0_0_1"/>
<name>A0A0C3CBL2_OIDMZ</name>
<organism evidence="4 5">
    <name type="scientific">Oidiodendron maius (strain Zn)</name>
    <dbReference type="NCBI Taxonomy" id="913774"/>
    <lineage>
        <taxon>Eukaryota</taxon>
        <taxon>Fungi</taxon>
        <taxon>Dikarya</taxon>
        <taxon>Ascomycota</taxon>
        <taxon>Pezizomycotina</taxon>
        <taxon>Leotiomycetes</taxon>
        <taxon>Leotiomycetes incertae sedis</taxon>
        <taxon>Myxotrichaceae</taxon>
        <taxon>Oidiodendron</taxon>
    </lineage>
</organism>
<dbReference type="InterPro" id="IPR036864">
    <property type="entry name" value="Zn2-C6_fun-type_DNA-bd_sf"/>
</dbReference>
<dbReference type="PROSITE" id="PS50048">
    <property type="entry name" value="ZN2_CY6_FUNGAL_2"/>
    <property type="match status" value="1"/>
</dbReference>
<protein>
    <recommendedName>
        <fullName evidence="3">Zn(2)-C6 fungal-type domain-containing protein</fullName>
    </recommendedName>
</protein>
<accession>A0A0C3CBL2</accession>
<reference evidence="4 5" key="1">
    <citation type="submission" date="2014-04" db="EMBL/GenBank/DDBJ databases">
        <authorList>
            <consortium name="DOE Joint Genome Institute"/>
            <person name="Kuo A."/>
            <person name="Martino E."/>
            <person name="Perotto S."/>
            <person name="Kohler A."/>
            <person name="Nagy L.G."/>
            <person name="Floudas D."/>
            <person name="Copeland A."/>
            <person name="Barry K.W."/>
            <person name="Cichocki N."/>
            <person name="Veneault-Fourrey C."/>
            <person name="LaButti K."/>
            <person name="Lindquist E.A."/>
            <person name="Lipzen A."/>
            <person name="Lundell T."/>
            <person name="Morin E."/>
            <person name="Murat C."/>
            <person name="Sun H."/>
            <person name="Tunlid A."/>
            <person name="Henrissat B."/>
            <person name="Grigoriev I.V."/>
            <person name="Hibbett D.S."/>
            <person name="Martin F."/>
            <person name="Nordberg H.P."/>
            <person name="Cantor M.N."/>
            <person name="Hua S.X."/>
        </authorList>
    </citation>
    <scope>NUCLEOTIDE SEQUENCE [LARGE SCALE GENOMIC DNA]</scope>
    <source>
        <strain evidence="4 5">Zn</strain>
    </source>
</reference>
<dbReference type="PROSITE" id="PS00463">
    <property type="entry name" value="ZN2_CY6_FUNGAL_1"/>
    <property type="match status" value="1"/>
</dbReference>
<evidence type="ECO:0000256" key="2">
    <source>
        <dbReference type="SAM" id="MobiDB-lite"/>
    </source>
</evidence>
<keyword evidence="1" id="KW-0539">Nucleus</keyword>
<reference evidence="5" key="2">
    <citation type="submission" date="2015-01" db="EMBL/GenBank/DDBJ databases">
        <title>Evolutionary Origins and Diversification of the Mycorrhizal Mutualists.</title>
        <authorList>
            <consortium name="DOE Joint Genome Institute"/>
            <consortium name="Mycorrhizal Genomics Consortium"/>
            <person name="Kohler A."/>
            <person name="Kuo A."/>
            <person name="Nagy L.G."/>
            <person name="Floudas D."/>
            <person name="Copeland A."/>
            <person name="Barry K.W."/>
            <person name="Cichocki N."/>
            <person name="Veneault-Fourrey C."/>
            <person name="LaButti K."/>
            <person name="Lindquist E.A."/>
            <person name="Lipzen A."/>
            <person name="Lundell T."/>
            <person name="Morin E."/>
            <person name="Murat C."/>
            <person name="Riley R."/>
            <person name="Ohm R."/>
            <person name="Sun H."/>
            <person name="Tunlid A."/>
            <person name="Henrissat B."/>
            <person name="Grigoriev I.V."/>
            <person name="Hibbett D.S."/>
            <person name="Martin F."/>
        </authorList>
    </citation>
    <scope>NUCLEOTIDE SEQUENCE [LARGE SCALE GENOMIC DNA]</scope>
    <source>
        <strain evidence="5">Zn</strain>
    </source>
</reference>
<dbReference type="GO" id="GO:0008270">
    <property type="term" value="F:zinc ion binding"/>
    <property type="evidence" value="ECO:0007669"/>
    <property type="project" value="InterPro"/>
</dbReference>
<dbReference type="SUPFAM" id="SSF57701">
    <property type="entry name" value="Zn2/Cys6 DNA-binding domain"/>
    <property type="match status" value="1"/>
</dbReference>
<feature type="domain" description="Zn(2)-C6 fungal-type" evidence="3">
    <location>
        <begin position="7"/>
        <end position="35"/>
    </location>
</feature>
<evidence type="ECO:0000313" key="4">
    <source>
        <dbReference type="EMBL" id="KIM96338.1"/>
    </source>
</evidence>
<dbReference type="PANTHER" id="PTHR38791">
    <property type="entry name" value="ZN(II)2CYS6 TRANSCRIPTION FACTOR (EUROFUNG)-RELATED-RELATED"/>
    <property type="match status" value="1"/>
</dbReference>
<evidence type="ECO:0000259" key="3">
    <source>
        <dbReference type="PROSITE" id="PS50048"/>
    </source>
</evidence>
<dbReference type="OrthoDB" id="2991872at2759"/>
<dbReference type="EMBL" id="KN832884">
    <property type="protein sequence ID" value="KIM96338.1"/>
    <property type="molecule type" value="Genomic_DNA"/>
</dbReference>
<sequence length="512" mass="58431">MTFPSAGCQTCKARRIKCDESQPVCQRCVKSRRVCRGMATKNEWPSLHSENSYASGQKKRPRGPRSTHSKQRERDKNRDIVLHRPLIDLKTNAILYFSHYHLQSLKETLTILKGVTTDFLPVWESNVESPILDLAVSSIALAVYSRTQQHPPAAIEASTKYHELLRLQRAAIPSLDQSNIDSCLIAIFFMSRFEDVVHSPSYPNVQARSARTLQSFSHHDGALAILKYWKHEMSHRYPATNIIKYTRRGMIRSATLRVLGLPEWIWDGKCFGEGGSELVYDFIVVQIANLRHRLLTFQKDKISQRLTPLEFISKAEELYDEAQDLDNALQDWAGHHLGIWNHQQHILSDYPNFSTKYFYSSEVYIYSSPVYASVWILYYATRLLINSTILKILRFTGPHSNSIAFERRFEYLSVMKSAANDLALSVPCALQIFTPSDTFNPSSDQSSIVMNKNEDVKPYVANLIIWPLSLAANLSGVDIRYKSWFKSLLAHLGRVTGIALLENAESGSWPEL</sequence>
<dbReference type="Gene3D" id="4.10.240.10">
    <property type="entry name" value="Zn(2)-C6 fungal-type DNA-binding domain"/>
    <property type="match status" value="1"/>
</dbReference>
<dbReference type="Pfam" id="PF00172">
    <property type="entry name" value="Zn_clus"/>
    <property type="match status" value="1"/>
</dbReference>
<gene>
    <name evidence="4" type="ORF">OIDMADRAFT_183139</name>
</gene>
<dbReference type="CDD" id="cd00067">
    <property type="entry name" value="GAL4"/>
    <property type="match status" value="1"/>
</dbReference>
<dbReference type="Proteomes" id="UP000054321">
    <property type="component" value="Unassembled WGS sequence"/>
</dbReference>
<dbReference type="AlphaFoldDB" id="A0A0C3CBL2"/>